<dbReference type="FunFam" id="2.40.10.10:FF:000002">
    <property type="entry name" value="Transmembrane protease serine"/>
    <property type="match status" value="1"/>
</dbReference>
<keyword evidence="7" id="KW-1133">Transmembrane helix</keyword>
<reference evidence="16" key="3">
    <citation type="journal article" date="2013" name="Nat. Biotechnol.">
        <title>Chinese hamster genome sequenced from sorted chromosomes.</title>
        <authorList>
            <person name="Brinkrolf K."/>
            <person name="Rupp O."/>
            <person name="Laux H."/>
            <person name="Kollin F."/>
            <person name="Ernst W."/>
            <person name="Linke B."/>
            <person name="Kofler R."/>
            <person name="Romand S."/>
            <person name="Hesse F."/>
            <person name="Budach W.E."/>
            <person name="Galosy S."/>
            <person name="Muller D."/>
            <person name="Noll T."/>
            <person name="Wienberg J."/>
            <person name="Jostock T."/>
            <person name="Leonard M."/>
            <person name="Grillari J."/>
            <person name="Tauch A."/>
            <person name="Goesmann A."/>
            <person name="Helk B."/>
            <person name="Mott J.E."/>
            <person name="Puhler A."/>
            <person name="Borth N."/>
        </authorList>
    </citation>
    <scope>NUCLEOTIDE SEQUENCE [LARGE SCALE GENOMIC DNA]</scope>
    <source>
        <strain evidence="16">17A/GY</strain>
    </source>
</reference>
<dbReference type="InterPro" id="IPR033116">
    <property type="entry name" value="TRYPSIN_SER"/>
</dbReference>
<keyword evidence="6" id="KW-0735">Signal-anchor</keyword>
<protein>
    <submittedName>
        <fullName evidence="13 14">Serine protease DESC4</fullName>
        <ecNumber evidence="14">3.4.21.-</ecNumber>
    </submittedName>
</protein>
<evidence type="ECO:0000256" key="10">
    <source>
        <dbReference type="ARBA" id="ARBA00024195"/>
    </source>
</evidence>
<dbReference type="Gene3D" id="3.30.70.960">
    <property type="entry name" value="SEA domain"/>
    <property type="match status" value="1"/>
</dbReference>
<evidence type="ECO:0000259" key="12">
    <source>
        <dbReference type="PROSITE" id="PS50240"/>
    </source>
</evidence>
<evidence type="ECO:0000256" key="4">
    <source>
        <dbReference type="ARBA" id="ARBA00022801"/>
    </source>
</evidence>
<evidence type="ECO:0000313" key="13">
    <source>
        <dbReference type="EMBL" id="EGW00188.1"/>
    </source>
</evidence>
<dbReference type="EC" id="3.4.21.-" evidence="14"/>
<dbReference type="InterPro" id="IPR036364">
    <property type="entry name" value="SEA_dom_sf"/>
</dbReference>
<dbReference type="Proteomes" id="UP000001075">
    <property type="component" value="Unassembled WGS sequence"/>
</dbReference>
<comment type="subcellular location">
    <subcellularLocation>
        <location evidence="1">Membrane</location>
        <topology evidence="1">Single-pass type II membrane protein</topology>
    </subcellularLocation>
</comment>
<dbReference type="Pfam" id="PF01390">
    <property type="entry name" value="SEA"/>
    <property type="match status" value="1"/>
</dbReference>
<evidence type="ECO:0000256" key="5">
    <source>
        <dbReference type="ARBA" id="ARBA00022825"/>
    </source>
</evidence>
<keyword evidence="8" id="KW-0472">Membrane</keyword>
<evidence type="ECO:0000256" key="6">
    <source>
        <dbReference type="ARBA" id="ARBA00022968"/>
    </source>
</evidence>
<dbReference type="SUPFAM" id="SSF50494">
    <property type="entry name" value="Trypsin-like serine proteases"/>
    <property type="match status" value="2"/>
</dbReference>
<dbReference type="Gene3D" id="2.40.10.10">
    <property type="entry name" value="Trypsin-like serine proteases"/>
    <property type="match status" value="3"/>
</dbReference>
<dbReference type="InterPro" id="IPR001314">
    <property type="entry name" value="Peptidase_S1A"/>
</dbReference>
<dbReference type="eggNOG" id="KOG3627">
    <property type="taxonomic scope" value="Eukaryota"/>
</dbReference>
<evidence type="ECO:0000256" key="9">
    <source>
        <dbReference type="ARBA" id="ARBA00023157"/>
    </source>
</evidence>
<evidence type="ECO:0000256" key="3">
    <source>
        <dbReference type="ARBA" id="ARBA00022692"/>
    </source>
</evidence>
<dbReference type="eggNOG" id="KOG1073">
    <property type="taxonomic scope" value="Eukaryota"/>
</dbReference>
<dbReference type="EMBL" id="JH001307">
    <property type="protein sequence ID" value="EGW00188.1"/>
    <property type="molecule type" value="Genomic_DNA"/>
</dbReference>
<dbReference type="SUPFAM" id="SSF82671">
    <property type="entry name" value="SEA domain"/>
    <property type="match status" value="1"/>
</dbReference>
<dbReference type="Proteomes" id="UP000030759">
    <property type="component" value="Unassembled WGS sequence"/>
</dbReference>
<dbReference type="InterPro" id="IPR001254">
    <property type="entry name" value="Trypsin_dom"/>
</dbReference>
<sequence>MRGGQGPFTRGCSEGAQMSRIFRRSSGVGRFIKSHVIKISPDEQGVNILMVLMFRYPSTDSAERIKKKIERTLYQSLKIKQLPLTINKPSFSLTPIDSKKMRNLLNSLKRNVGKIIIHEDYHRESNENDIALAQLTTRVEFSNVVQRVCLPDSSMKLPPKSSVFVTGFGSIVDDGPTQNKLRQARVETIGTDVCNRKEVYDGLITPGMLCAGFMEGKVDACKGDSGGPLVYDNRDIWYIVGIMKNSAIVLKFTDAVPSSICTKDIIKPVDCGLGMEYPPTARIADGKPAEKASWPWQSSLQVDGIHLCGASLIGSQWLLTSAHCFDTYKNPKLWTVSFGTTLSHPLMTRKIASIIIHENYASHKHDDDIAVVKLSSPILFSENLRRVCLPDATFQVLPKSKVFVTGWGALKANGPFPNSLQEVEIEIISNDVCNQVNVYGGAVSSAMICAGFLTGKLDACEGDSGGPLVISHDRNIWYLLGIVSWGIDCGKENKPGIYTRVTHYRNWIKSKTNI</sequence>
<keyword evidence="5" id="KW-0720">Serine protease</keyword>
<evidence type="ECO:0000313" key="16">
    <source>
        <dbReference type="Proteomes" id="UP000030759"/>
    </source>
</evidence>
<keyword evidence="2 13" id="KW-0645">Protease</keyword>
<dbReference type="EMBL" id="KE664040">
    <property type="protein sequence ID" value="ERE90399.1"/>
    <property type="molecule type" value="Genomic_DNA"/>
</dbReference>
<dbReference type="GO" id="GO:0016020">
    <property type="term" value="C:membrane"/>
    <property type="evidence" value="ECO:0007669"/>
    <property type="project" value="UniProtKB-SubCell"/>
</dbReference>
<dbReference type="PROSITE" id="PS00135">
    <property type="entry name" value="TRYPSIN_SER"/>
    <property type="match status" value="1"/>
</dbReference>
<dbReference type="Pfam" id="PF00089">
    <property type="entry name" value="Trypsin"/>
    <property type="match status" value="2"/>
</dbReference>
<feature type="domain" description="Peptidase S1" evidence="12">
    <location>
        <begin position="111"/>
        <end position="285"/>
    </location>
</feature>
<name>G3I5K2_CRIGR</name>
<evidence type="ECO:0000313" key="15">
    <source>
        <dbReference type="Proteomes" id="UP000001075"/>
    </source>
</evidence>
<dbReference type="GO" id="GO:0006508">
    <property type="term" value="P:proteolysis"/>
    <property type="evidence" value="ECO:0007669"/>
    <property type="project" value="UniProtKB-KW"/>
</dbReference>
<dbReference type="CDD" id="cd00190">
    <property type="entry name" value="Tryp_SPc"/>
    <property type="match status" value="2"/>
</dbReference>
<reference evidence="13" key="2">
    <citation type="submission" date="2011-08" db="EMBL/GenBank/DDBJ databases">
        <title>The genomic sequence of the Chinese hamster ovary CHO-K1 cell line.</title>
        <authorList>
            <person name="Xu X."/>
            <person name="Nagarajan H."/>
            <person name="Lewis N.E."/>
            <person name="Pan S."/>
            <person name="Cai Z."/>
            <person name="Liu X."/>
            <person name="Chen W."/>
            <person name="Xie M."/>
            <person name="Wang W."/>
            <person name="Hammond S."/>
            <person name="Andersen M.R."/>
            <person name="Neff N."/>
            <person name="Passarelli B."/>
            <person name="Koh W."/>
            <person name="Fan C.H."/>
            <person name="Wang J."/>
            <person name="Gui Y."/>
            <person name="Lee K.H."/>
            <person name="Betenbaugh M.J."/>
            <person name="Quake S.R."/>
            <person name="Famili I."/>
            <person name="Palsson B.O."/>
            <person name="Wang J."/>
        </authorList>
    </citation>
    <scope>NUCLEOTIDE SEQUENCE</scope>
</reference>
<reference evidence="15" key="1">
    <citation type="journal article" date="2011" name="Nat. Biotechnol.">
        <title>The genomic sequence of the Chinese hamster ovary (CHO)-K1 cell line.</title>
        <authorList>
            <person name="Xu X."/>
            <person name="Nagarajan H."/>
            <person name="Lewis N.E."/>
            <person name="Pan S."/>
            <person name="Cai Z."/>
            <person name="Liu X."/>
            <person name="Chen W."/>
            <person name="Xie M."/>
            <person name="Wang W."/>
            <person name="Hammond S."/>
            <person name="Andersen M.R."/>
            <person name="Neff N."/>
            <person name="Passarelli B."/>
            <person name="Koh W."/>
            <person name="Fan H.C."/>
            <person name="Wang J."/>
            <person name="Gui Y."/>
            <person name="Lee K.H."/>
            <person name="Betenbaugh M.J."/>
            <person name="Quake S.R."/>
            <person name="Famili I."/>
            <person name="Palsson B.O."/>
            <person name="Wang J."/>
        </authorList>
    </citation>
    <scope>NUCLEOTIDE SEQUENCE [LARGE SCALE GENOMIC DNA]</scope>
    <source>
        <strain evidence="15">CHO K1 cell line</strain>
    </source>
</reference>
<evidence type="ECO:0000256" key="1">
    <source>
        <dbReference type="ARBA" id="ARBA00004606"/>
    </source>
</evidence>
<dbReference type="PROSITE" id="PS50240">
    <property type="entry name" value="TRYPSIN_DOM"/>
    <property type="match status" value="2"/>
</dbReference>
<feature type="domain" description="SEA" evidence="11">
    <location>
        <begin position="1"/>
        <end position="98"/>
    </location>
</feature>
<dbReference type="PROSITE" id="PS50024">
    <property type="entry name" value="SEA"/>
    <property type="match status" value="1"/>
</dbReference>
<evidence type="ECO:0000256" key="8">
    <source>
        <dbReference type="ARBA" id="ARBA00023136"/>
    </source>
</evidence>
<dbReference type="MEROPS" id="S01.436"/>
<dbReference type="InterPro" id="IPR043504">
    <property type="entry name" value="Peptidase_S1_PA_chymotrypsin"/>
</dbReference>
<dbReference type="PRINTS" id="PR00722">
    <property type="entry name" value="CHYMOTRYPSIN"/>
</dbReference>
<dbReference type="PANTHER" id="PTHR24252">
    <property type="entry name" value="ACROSIN-RELATED"/>
    <property type="match status" value="1"/>
</dbReference>
<keyword evidence="3" id="KW-0812">Transmembrane</keyword>
<gene>
    <name evidence="14" type="ORF">H671_1g1683</name>
    <name evidence="13" type="ORF">I79_018755</name>
</gene>
<dbReference type="PANTHER" id="PTHR24252:SF28">
    <property type="entry name" value="TRANSMEMBRANE PROTEASE SERINE 11C ISOFORM X1"/>
    <property type="match status" value="1"/>
</dbReference>
<evidence type="ECO:0000259" key="11">
    <source>
        <dbReference type="PROSITE" id="PS50024"/>
    </source>
</evidence>
<feature type="domain" description="Peptidase S1" evidence="12">
    <location>
        <begin position="283"/>
        <end position="513"/>
    </location>
</feature>
<comment type="similarity">
    <text evidence="10">Belongs to the peptidase S1 family. CLIP subfamily.</text>
</comment>
<organism evidence="13 15">
    <name type="scientific">Cricetulus griseus</name>
    <name type="common">Chinese hamster</name>
    <name type="synonym">Cricetulus barabensis griseus</name>
    <dbReference type="NCBI Taxonomy" id="10029"/>
    <lineage>
        <taxon>Eukaryota</taxon>
        <taxon>Metazoa</taxon>
        <taxon>Chordata</taxon>
        <taxon>Craniata</taxon>
        <taxon>Vertebrata</taxon>
        <taxon>Euteleostomi</taxon>
        <taxon>Mammalia</taxon>
        <taxon>Eutheria</taxon>
        <taxon>Euarchontoglires</taxon>
        <taxon>Glires</taxon>
        <taxon>Rodentia</taxon>
        <taxon>Myomorpha</taxon>
        <taxon>Muroidea</taxon>
        <taxon>Cricetidae</taxon>
        <taxon>Cricetinae</taxon>
        <taxon>Cricetulus</taxon>
    </lineage>
</organism>
<reference evidence="14" key="4">
    <citation type="submission" date="2013-03" db="EMBL/GenBank/DDBJ databases">
        <title>Chinese hamster genome sequenced from sorted chromosomes.</title>
        <authorList>
            <person name="Brinkrolf K."/>
            <person name="Rupp O."/>
            <person name="Laux H."/>
            <person name="Kollin F."/>
            <person name="Ernst W."/>
            <person name="Linke B."/>
            <person name="Kofler R."/>
            <person name="Romand S."/>
            <person name="Hesse F."/>
            <person name="Budach W.E."/>
            <person name="Galosy S."/>
            <person name="Muller D."/>
            <person name="Noll T."/>
            <person name="Wienberg J."/>
            <person name="Jostock T."/>
            <person name="Leonard M."/>
            <person name="Grillari J."/>
            <person name="Tauch A."/>
            <person name="Goesmann A."/>
            <person name="Helk B."/>
            <person name="Mott J.E."/>
            <person name="Puehler A."/>
            <person name="Borth N."/>
        </authorList>
    </citation>
    <scope>NUCLEOTIDE SEQUENCE</scope>
    <source>
        <strain evidence="14">17A/GY</strain>
    </source>
</reference>
<keyword evidence="9" id="KW-1015">Disulfide bond</keyword>
<evidence type="ECO:0000256" key="7">
    <source>
        <dbReference type="ARBA" id="ARBA00022989"/>
    </source>
</evidence>
<dbReference type="InterPro" id="IPR009003">
    <property type="entry name" value="Peptidase_S1_PA"/>
</dbReference>
<keyword evidence="4 14" id="KW-0378">Hydrolase</keyword>
<dbReference type="GO" id="GO:0004252">
    <property type="term" value="F:serine-type endopeptidase activity"/>
    <property type="evidence" value="ECO:0007669"/>
    <property type="project" value="InterPro"/>
</dbReference>
<proteinExistence type="inferred from homology"/>
<dbReference type="SMART" id="SM00020">
    <property type="entry name" value="Tryp_SPc"/>
    <property type="match status" value="2"/>
</dbReference>
<evidence type="ECO:0000313" key="14">
    <source>
        <dbReference type="EMBL" id="ERE90399.1"/>
    </source>
</evidence>
<dbReference type="PaxDb" id="10029-XP_007636308.1"/>
<dbReference type="FunFam" id="2.40.10.10:FF:000003">
    <property type="entry name" value="Transmembrane serine protease 3"/>
    <property type="match status" value="1"/>
</dbReference>
<dbReference type="AlphaFoldDB" id="G3I5K2"/>
<dbReference type="InterPro" id="IPR000082">
    <property type="entry name" value="SEA_dom"/>
</dbReference>
<evidence type="ECO:0000256" key="2">
    <source>
        <dbReference type="ARBA" id="ARBA00022670"/>
    </source>
</evidence>
<dbReference type="STRING" id="10029.G3I5K2"/>
<accession>G3I5K2</accession>